<proteinExistence type="predicted"/>
<dbReference type="InterPro" id="IPR034660">
    <property type="entry name" value="DinB/YfiT-like"/>
</dbReference>
<dbReference type="Pfam" id="PF12867">
    <property type="entry name" value="DinB_2"/>
    <property type="match status" value="1"/>
</dbReference>
<evidence type="ECO:0000313" key="3">
    <source>
        <dbReference type="Proteomes" id="UP001597541"/>
    </source>
</evidence>
<evidence type="ECO:0000313" key="2">
    <source>
        <dbReference type="EMBL" id="MFD2611483.1"/>
    </source>
</evidence>
<gene>
    <name evidence="2" type="ORF">ACFSUF_03495</name>
</gene>
<comment type="caution">
    <text evidence="2">The sequence shown here is derived from an EMBL/GenBank/DDBJ whole genome shotgun (WGS) entry which is preliminary data.</text>
</comment>
<reference evidence="3" key="1">
    <citation type="journal article" date="2019" name="Int. J. Syst. Evol. Microbiol.">
        <title>The Global Catalogue of Microorganisms (GCM) 10K type strain sequencing project: providing services to taxonomists for standard genome sequencing and annotation.</title>
        <authorList>
            <consortium name="The Broad Institute Genomics Platform"/>
            <consortium name="The Broad Institute Genome Sequencing Center for Infectious Disease"/>
            <person name="Wu L."/>
            <person name="Ma J."/>
        </authorList>
    </citation>
    <scope>NUCLEOTIDE SEQUENCE [LARGE SCALE GENOMIC DNA]</scope>
    <source>
        <strain evidence="3">KCTC 3950</strain>
    </source>
</reference>
<dbReference type="RefSeq" id="WP_377600130.1">
    <property type="nucleotide sequence ID" value="NZ_JBHUME010000002.1"/>
</dbReference>
<feature type="domain" description="DinB-like" evidence="1">
    <location>
        <begin position="34"/>
        <end position="165"/>
    </location>
</feature>
<name>A0ABW5P8I7_9BACL</name>
<dbReference type="Proteomes" id="UP001597541">
    <property type="component" value="Unassembled WGS sequence"/>
</dbReference>
<organism evidence="2 3">
    <name type="scientific">Paenibacillus gansuensis</name>
    <dbReference type="NCBI Taxonomy" id="306542"/>
    <lineage>
        <taxon>Bacteria</taxon>
        <taxon>Bacillati</taxon>
        <taxon>Bacillota</taxon>
        <taxon>Bacilli</taxon>
        <taxon>Bacillales</taxon>
        <taxon>Paenibacillaceae</taxon>
        <taxon>Paenibacillus</taxon>
    </lineage>
</organism>
<evidence type="ECO:0000259" key="1">
    <source>
        <dbReference type="Pfam" id="PF12867"/>
    </source>
</evidence>
<dbReference type="Gene3D" id="1.20.120.450">
    <property type="entry name" value="dinb family like domain"/>
    <property type="match status" value="1"/>
</dbReference>
<keyword evidence="3" id="KW-1185">Reference proteome</keyword>
<dbReference type="SUPFAM" id="SSF109854">
    <property type="entry name" value="DinB/YfiT-like putative metalloenzymes"/>
    <property type="match status" value="1"/>
</dbReference>
<sequence length="171" mass="19363">MLQRPLSGDYPPYAENYVNQVPEGSVIDMLVPQLEELVSLLRDVTEEQGNYRYAPGKWTLKEVLGHLADTERIMSYRLLRIARGDTTPLSGFDQDLFMKEAAFGDRTMAELLNELDTVRRATVSMVNTIKDEAWGNRGTFSNHPGTATALLYIIIGHIAHHVNVIKERYLV</sequence>
<protein>
    <submittedName>
        <fullName evidence="2">DinB family protein</fullName>
    </submittedName>
</protein>
<dbReference type="InterPro" id="IPR024775">
    <property type="entry name" value="DinB-like"/>
</dbReference>
<accession>A0ABW5P8I7</accession>
<dbReference type="EMBL" id="JBHUME010000002">
    <property type="protein sequence ID" value="MFD2611483.1"/>
    <property type="molecule type" value="Genomic_DNA"/>
</dbReference>